<sequence length="29" mass="3657">MNVNLFSRFQRDIVVFYKKRRCNLCKIHK</sequence>
<dbReference type="EMBL" id="BK015927">
    <property type="protein sequence ID" value="DAF85587.1"/>
    <property type="molecule type" value="Genomic_DNA"/>
</dbReference>
<accession>A0A8S5TTR7</accession>
<evidence type="ECO:0000313" key="1">
    <source>
        <dbReference type="EMBL" id="DAF85587.1"/>
    </source>
</evidence>
<name>A0A8S5TTR7_9CAUD</name>
<organism evidence="1">
    <name type="scientific">Siphoviridae sp. ct5jB2</name>
    <dbReference type="NCBI Taxonomy" id="2825337"/>
    <lineage>
        <taxon>Viruses</taxon>
        <taxon>Duplodnaviria</taxon>
        <taxon>Heunggongvirae</taxon>
        <taxon>Uroviricota</taxon>
        <taxon>Caudoviricetes</taxon>
    </lineage>
</organism>
<proteinExistence type="predicted"/>
<protein>
    <submittedName>
        <fullName evidence="1">Uncharacterized protein</fullName>
    </submittedName>
</protein>
<reference evidence="1" key="1">
    <citation type="journal article" date="2021" name="Proc. Natl. Acad. Sci. U.S.A.">
        <title>A Catalog of Tens of Thousands of Viruses from Human Metagenomes Reveals Hidden Associations with Chronic Diseases.</title>
        <authorList>
            <person name="Tisza M.J."/>
            <person name="Buck C.B."/>
        </authorList>
    </citation>
    <scope>NUCLEOTIDE SEQUENCE</scope>
    <source>
        <strain evidence="1">Ct5jB2</strain>
    </source>
</reference>